<keyword evidence="5" id="KW-0004">4Fe-4S</keyword>
<dbReference type="InterPro" id="IPR009010">
    <property type="entry name" value="Asp_de-COase-like_dom_sf"/>
</dbReference>
<protein>
    <submittedName>
        <fullName evidence="20">Unannotated protein</fullName>
    </submittedName>
</protein>
<dbReference type="GO" id="GO:0016651">
    <property type="term" value="F:oxidoreductase activity, acting on NAD(P)H"/>
    <property type="evidence" value="ECO:0007669"/>
    <property type="project" value="InterPro"/>
</dbReference>
<evidence type="ECO:0000256" key="11">
    <source>
        <dbReference type="ARBA" id="ARBA00023014"/>
    </source>
</evidence>
<dbReference type="PROSITE" id="PS00642">
    <property type="entry name" value="COMPLEX1_75K_2"/>
    <property type="match status" value="1"/>
</dbReference>
<proteinExistence type="inferred from homology"/>
<dbReference type="Pfam" id="PF01568">
    <property type="entry name" value="Molydop_binding"/>
    <property type="match status" value="1"/>
</dbReference>
<dbReference type="FunFam" id="3.10.20.740:FF:000004">
    <property type="entry name" value="NADH-quinone oxidoreductase"/>
    <property type="match status" value="1"/>
</dbReference>
<dbReference type="GO" id="GO:0016020">
    <property type="term" value="C:membrane"/>
    <property type="evidence" value="ECO:0007669"/>
    <property type="project" value="UniProtKB-SubCell"/>
</dbReference>
<dbReference type="Gene3D" id="3.10.20.740">
    <property type="match status" value="1"/>
</dbReference>
<dbReference type="Pfam" id="PF10588">
    <property type="entry name" value="NADH-G_4Fe-4S_3"/>
    <property type="match status" value="1"/>
</dbReference>
<feature type="region of interest" description="Disordered" evidence="16">
    <location>
        <begin position="1"/>
        <end position="20"/>
    </location>
</feature>
<evidence type="ECO:0000256" key="10">
    <source>
        <dbReference type="ARBA" id="ARBA00023004"/>
    </source>
</evidence>
<dbReference type="InterPro" id="IPR054351">
    <property type="entry name" value="NADH_UbQ_OxRdtase_ferredoxin"/>
</dbReference>
<evidence type="ECO:0000256" key="12">
    <source>
        <dbReference type="ARBA" id="ARBA00023027"/>
    </source>
</evidence>
<evidence type="ECO:0000256" key="16">
    <source>
        <dbReference type="SAM" id="MobiDB-lite"/>
    </source>
</evidence>
<dbReference type="SUPFAM" id="SSF54862">
    <property type="entry name" value="4Fe-4S ferredoxins"/>
    <property type="match status" value="1"/>
</dbReference>
<evidence type="ECO:0000259" key="18">
    <source>
        <dbReference type="PROSITE" id="PS51669"/>
    </source>
</evidence>
<dbReference type="CDD" id="cd00207">
    <property type="entry name" value="fer2"/>
    <property type="match status" value="1"/>
</dbReference>
<evidence type="ECO:0000256" key="1">
    <source>
        <dbReference type="ARBA" id="ARBA00001966"/>
    </source>
</evidence>
<evidence type="ECO:0000256" key="14">
    <source>
        <dbReference type="ARBA" id="ARBA00023136"/>
    </source>
</evidence>
<dbReference type="GO" id="GO:0043546">
    <property type="term" value="F:molybdopterin cofactor binding"/>
    <property type="evidence" value="ECO:0007669"/>
    <property type="project" value="InterPro"/>
</dbReference>
<sequence>MTDTTSTAEQPEAPAPDPNAVQVTINGVPHTARKGQLVIEAAADAGEYIPRFCYHERMAPVGKCRMCLVEADSGRGPAVTVSCMVQVAPDMKIDTESPTVKRMQEGVLELLLANHPLDCPVCDKGGECPLQDQAFSHGPGESRFVEEKRHYEKPIPISELVFLDRERCILCDRCTRFASDVAGDPLIHFTSRGNNTQINTFPNEPFASYFSGNTVQICPVGALTAKPYRFKARPWDLEETESTCTSCAVGCRTVVQSSRDELLRYQGVDNDAVNWGWLCDKGRFGFESTNSESRLRAPAVRDGDGFVSTTWNDALDRAAALIKSAVDAGGASSVGVIGGARGTNEDAYAWARLAHDVIGTPNVYAHLADALRSEILDLPRATINEAASATTIVLLAPDLKEELPVLYLRLRDAAEKKRSRIIEFTARRSGLSKHAWKSIVSRPGDEAEAVRQALTDPEIAAQIGRGNVVVVAGKANLAALGTLQTDAVLKVLEASPGAKVLPAYRRGNVVGAVQVGMGPGPGGNSTAKILADAAAGTVKCLVLVGVDLVSDFPDAQTVESALSSGVSVIAVDTFLSPTAQRAHVVLAAAAAGEKSGTVTNIEGRVQTVAQKINVAGTSRPDWMIATELALRLGTDLGFTSVDSVTEAIAASVPAYAGITPAALKDARDGLLAVPAPTGTLQPSGQQALPASGYDYRVLVSRELYDLGVNNQMSPSLAGLARGMRIHMNPVDLERVGVTAGGSVRITTERGSRVLTVHPDSGLARWTVWMPFNQPGGGVNDLISASGIVADARIETV</sequence>
<keyword evidence="8" id="KW-0479">Metal-binding</keyword>
<comment type="function">
    <text evidence="2">NDH-1 shuttles electrons from NADH, via FMN and iron-sulfur (Fe-S) centers, to quinones in the respiratory chain. The immediate electron acceptor for the enzyme in this species is believed to be ubiquinone. Couples the redox reaction to proton translocation (for every two electrons transferred, four hydrogen ions are translocated across the cytoplasmic membrane), and thus conserves the redox energy in a proton gradient.</text>
</comment>
<dbReference type="CDD" id="cd02775">
    <property type="entry name" value="MopB_CT"/>
    <property type="match status" value="1"/>
</dbReference>
<dbReference type="PROSITE" id="PS00641">
    <property type="entry name" value="COMPLEX1_75K_1"/>
    <property type="match status" value="1"/>
</dbReference>
<keyword evidence="9" id="KW-1278">Translocase</keyword>
<gene>
    <name evidence="20" type="ORF">UFOPK3001_01287</name>
    <name evidence="21" type="ORF">UFOPK3954_01637</name>
</gene>
<evidence type="ECO:0000256" key="13">
    <source>
        <dbReference type="ARBA" id="ARBA00023075"/>
    </source>
</evidence>
<evidence type="ECO:0000256" key="3">
    <source>
        <dbReference type="ARBA" id="ARBA00004370"/>
    </source>
</evidence>
<evidence type="ECO:0000256" key="2">
    <source>
        <dbReference type="ARBA" id="ARBA00002378"/>
    </source>
</evidence>
<dbReference type="Gene3D" id="3.40.50.740">
    <property type="match status" value="2"/>
</dbReference>
<dbReference type="SUPFAM" id="SSF50692">
    <property type="entry name" value="ADC-like"/>
    <property type="match status" value="1"/>
</dbReference>
<dbReference type="Gene3D" id="3.30.70.20">
    <property type="match status" value="1"/>
</dbReference>
<dbReference type="Pfam" id="PF04879">
    <property type="entry name" value="Molybdop_Fe4S4"/>
    <property type="match status" value="1"/>
</dbReference>
<dbReference type="GO" id="GO:0042773">
    <property type="term" value="P:ATP synthesis coupled electron transport"/>
    <property type="evidence" value="ECO:0007669"/>
    <property type="project" value="InterPro"/>
</dbReference>
<dbReference type="InterPro" id="IPR001041">
    <property type="entry name" value="2Fe-2S_ferredoxin-type"/>
</dbReference>
<evidence type="ECO:0000256" key="6">
    <source>
        <dbReference type="ARBA" id="ARBA00022714"/>
    </source>
</evidence>
<dbReference type="GO" id="GO:0051539">
    <property type="term" value="F:4 iron, 4 sulfur cluster binding"/>
    <property type="evidence" value="ECO:0007669"/>
    <property type="project" value="UniProtKB-KW"/>
</dbReference>
<dbReference type="InterPro" id="IPR050123">
    <property type="entry name" value="Prok_molybdopt-oxidoreductase"/>
</dbReference>
<evidence type="ECO:0000313" key="20">
    <source>
        <dbReference type="EMBL" id="CAB4806612.1"/>
    </source>
</evidence>
<dbReference type="SUPFAM" id="SSF54292">
    <property type="entry name" value="2Fe-2S ferredoxin-like"/>
    <property type="match status" value="1"/>
</dbReference>
<feature type="domain" description="2Fe-2S ferredoxin-type" evidence="17">
    <location>
        <begin position="19"/>
        <end position="99"/>
    </location>
</feature>
<dbReference type="GO" id="GO:0051537">
    <property type="term" value="F:2 iron, 2 sulfur cluster binding"/>
    <property type="evidence" value="ECO:0007669"/>
    <property type="project" value="UniProtKB-KW"/>
</dbReference>
<keyword evidence="14" id="KW-0472">Membrane</keyword>
<keyword evidence="13" id="KW-0830">Ubiquinone</keyword>
<evidence type="ECO:0000256" key="4">
    <source>
        <dbReference type="ARBA" id="ARBA00005404"/>
    </source>
</evidence>
<dbReference type="EMBL" id="CAFAAJ010000075">
    <property type="protein sequence ID" value="CAB4806612.1"/>
    <property type="molecule type" value="Genomic_DNA"/>
</dbReference>
<dbReference type="NCBIfam" id="TIGR01973">
    <property type="entry name" value="NuoG"/>
    <property type="match status" value="1"/>
</dbReference>
<feature type="domain" description="4Fe-4S Mo/W bis-MGD-type" evidence="18">
    <location>
        <begin position="237"/>
        <end position="293"/>
    </location>
</feature>
<dbReference type="PROSITE" id="PS51669">
    <property type="entry name" value="4FE4S_MOW_BIS_MGD"/>
    <property type="match status" value="1"/>
</dbReference>
<keyword evidence="10" id="KW-0408">Iron</keyword>
<comment type="cofactor">
    <cofactor evidence="15">
        <name>[2Fe-2S] cluster</name>
        <dbReference type="ChEBI" id="CHEBI:190135"/>
    </cofactor>
</comment>
<dbReference type="Pfam" id="PF00384">
    <property type="entry name" value="Molybdopterin"/>
    <property type="match status" value="1"/>
</dbReference>
<dbReference type="Pfam" id="PF13510">
    <property type="entry name" value="Fer2_4"/>
    <property type="match status" value="1"/>
</dbReference>
<dbReference type="InterPro" id="IPR036010">
    <property type="entry name" value="2Fe-2S_ferredoxin-like_sf"/>
</dbReference>
<evidence type="ECO:0000256" key="9">
    <source>
        <dbReference type="ARBA" id="ARBA00022967"/>
    </source>
</evidence>
<accession>A0A6J6YB26</accession>
<dbReference type="InterPro" id="IPR006963">
    <property type="entry name" value="Mopterin_OxRdtase_4Fe-4S_dom"/>
</dbReference>
<evidence type="ECO:0000256" key="5">
    <source>
        <dbReference type="ARBA" id="ARBA00022485"/>
    </source>
</evidence>
<dbReference type="EMBL" id="CAFBON010000184">
    <property type="protein sequence ID" value="CAB4999234.1"/>
    <property type="molecule type" value="Genomic_DNA"/>
</dbReference>
<feature type="domain" description="4Fe-4S His(Cys)3-ligated-type" evidence="19">
    <location>
        <begin position="99"/>
        <end position="138"/>
    </location>
</feature>
<dbReference type="Gene3D" id="3.40.228.10">
    <property type="entry name" value="Dimethylsulfoxide Reductase, domain 2"/>
    <property type="match status" value="1"/>
</dbReference>
<keyword evidence="11" id="KW-0411">Iron-sulfur</keyword>
<dbReference type="AlphaFoldDB" id="A0A6J6YB26"/>
<evidence type="ECO:0000259" key="19">
    <source>
        <dbReference type="PROSITE" id="PS51839"/>
    </source>
</evidence>
<comment type="cofactor">
    <cofactor evidence="1">
        <name>[4Fe-4S] cluster</name>
        <dbReference type="ChEBI" id="CHEBI:49883"/>
    </cofactor>
</comment>
<name>A0A6J6YB26_9ZZZZ</name>
<dbReference type="SUPFAM" id="SSF53706">
    <property type="entry name" value="Formate dehydrogenase/DMSO reductase, domains 1-3"/>
    <property type="match status" value="1"/>
</dbReference>
<dbReference type="Pfam" id="PF22117">
    <property type="entry name" value="Fer4_Nqo3"/>
    <property type="match status" value="1"/>
</dbReference>
<keyword evidence="6" id="KW-0001">2Fe-2S</keyword>
<dbReference type="PANTHER" id="PTHR43105:SF10">
    <property type="entry name" value="NADH-QUINONE OXIDOREDUCTASE SUBUNIT G"/>
    <property type="match status" value="1"/>
</dbReference>
<evidence type="ECO:0000256" key="7">
    <source>
        <dbReference type="ARBA" id="ARBA00022719"/>
    </source>
</evidence>
<dbReference type="PROSITE" id="PS51839">
    <property type="entry name" value="4FE4S_HC3"/>
    <property type="match status" value="1"/>
</dbReference>
<keyword evidence="12" id="KW-0520">NAD</keyword>
<keyword evidence="7" id="KW-0874">Quinone</keyword>
<evidence type="ECO:0000256" key="8">
    <source>
        <dbReference type="ARBA" id="ARBA00022723"/>
    </source>
</evidence>
<reference evidence="20" key="1">
    <citation type="submission" date="2020-05" db="EMBL/GenBank/DDBJ databases">
        <authorList>
            <person name="Chiriac C."/>
            <person name="Salcher M."/>
            <person name="Ghai R."/>
            <person name="Kavagutti S V."/>
        </authorList>
    </citation>
    <scope>NUCLEOTIDE SEQUENCE</scope>
</reference>
<dbReference type="InterPro" id="IPR006657">
    <property type="entry name" value="MoPterin_dinucl-bd_dom"/>
</dbReference>
<organism evidence="20">
    <name type="scientific">freshwater metagenome</name>
    <dbReference type="NCBI Taxonomy" id="449393"/>
    <lineage>
        <taxon>unclassified sequences</taxon>
        <taxon>metagenomes</taxon>
        <taxon>ecological metagenomes</taxon>
    </lineage>
</organism>
<dbReference type="Gene3D" id="2.40.40.20">
    <property type="match status" value="1"/>
</dbReference>
<dbReference type="SMART" id="SM00926">
    <property type="entry name" value="Molybdop_Fe4S4"/>
    <property type="match status" value="1"/>
</dbReference>
<comment type="subcellular location">
    <subcellularLocation>
        <location evidence="3">Membrane</location>
    </subcellularLocation>
</comment>
<dbReference type="PROSITE" id="PS00643">
    <property type="entry name" value="COMPLEX1_75K_3"/>
    <property type="match status" value="1"/>
</dbReference>
<dbReference type="Gene3D" id="2.20.25.90">
    <property type="entry name" value="ADC-like domains"/>
    <property type="match status" value="1"/>
</dbReference>
<dbReference type="InterPro" id="IPR019574">
    <property type="entry name" value="NADH_UbQ_OxRdtase_Gsu_4Fe4S-bd"/>
</dbReference>
<dbReference type="InterPro" id="IPR010228">
    <property type="entry name" value="NADH_UbQ_OxRdtase_Gsu"/>
</dbReference>
<evidence type="ECO:0000313" key="21">
    <source>
        <dbReference type="EMBL" id="CAB4999234.1"/>
    </source>
</evidence>
<evidence type="ECO:0000256" key="15">
    <source>
        <dbReference type="ARBA" id="ARBA00034078"/>
    </source>
</evidence>
<dbReference type="GO" id="GO:0046872">
    <property type="term" value="F:metal ion binding"/>
    <property type="evidence" value="ECO:0007669"/>
    <property type="project" value="UniProtKB-KW"/>
</dbReference>
<comment type="similarity">
    <text evidence="4">Belongs to the complex I 75 kDa subunit family.</text>
</comment>
<evidence type="ECO:0000259" key="17">
    <source>
        <dbReference type="PROSITE" id="PS51085"/>
    </source>
</evidence>
<dbReference type="PROSITE" id="PS51085">
    <property type="entry name" value="2FE2S_FER_2"/>
    <property type="match status" value="1"/>
</dbReference>
<dbReference type="InterPro" id="IPR006656">
    <property type="entry name" value="Mopterin_OxRdtase"/>
</dbReference>
<dbReference type="GO" id="GO:0048038">
    <property type="term" value="F:quinone binding"/>
    <property type="evidence" value="ECO:0007669"/>
    <property type="project" value="UniProtKB-KW"/>
</dbReference>
<dbReference type="FunFam" id="3.30.70.20:FF:000002">
    <property type="entry name" value="NADH-ubiquinone oxidoreductase 75 kDa subunit"/>
    <property type="match status" value="1"/>
</dbReference>
<dbReference type="PANTHER" id="PTHR43105">
    <property type="entry name" value="RESPIRATORY NITRATE REDUCTASE"/>
    <property type="match status" value="1"/>
</dbReference>
<dbReference type="InterPro" id="IPR000283">
    <property type="entry name" value="NADH_UbQ_OxRdtase_75kDa_su_CS"/>
</dbReference>
<dbReference type="GO" id="GO:0008137">
    <property type="term" value="F:NADH dehydrogenase (ubiquinone) activity"/>
    <property type="evidence" value="ECO:0007669"/>
    <property type="project" value="InterPro"/>
</dbReference>
<dbReference type="SMART" id="SM00929">
    <property type="entry name" value="NADH-G_4Fe-4S_3"/>
    <property type="match status" value="1"/>
</dbReference>